<evidence type="ECO:0000259" key="2">
    <source>
        <dbReference type="Pfam" id="PF13439"/>
    </source>
</evidence>
<dbReference type="Pfam" id="PF13439">
    <property type="entry name" value="Glyco_transf_4"/>
    <property type="match status" value="1"/>
</dbReference>
<dbReference type="Gene3D" id="3.40.50.2000">
    <property type="entry name" value="Glycogen Phosphorylase B"/>
    <property type="match status" value="2"/>
</dbReference>
<comment type="caution">
    <text evidence="3">The sequence shown here is derived from an EMBL/GenBank/DDBJ whole genome shotgun (WGS) entry which is preliminary data.</text>
</comment>
<dbReference type="EMBL" id="JAMBOL010000014">
    <property type="protein sequence ID" value="MCM3715319.1"/>
    <property type="molecule type" value="Genomic_DNA"/>
</dbReference>
<dbReference type="AlphaFoldDB" id="A0A9X2DQY2"/>
<dbReference type="InterPro" id="IPR028098">
    <property type="entry name" value="Glyco_trans_4-like_N"/>
</dbReference>
<dbReference type="Pfam" id="PF00534">
    <property type="entry name" value="Glycos_transf_1"/>
    <property type="match status" value="1"/>
</dbReference>
<dbReference type="InterPro" id="IPR050194">
    <property type="entry name" value="Glycosyltransferase_grp1"/>
</dbReference>
<evidence type="ECO:0000313" key="4">
    <source>
        <dbReference type="Proteomes" id="UP001139179"/>
    </source>
</evidence>
<evidence type="ECO:0000313" key="3">
    <source>
        <dbReference type="EMBL" id="MCM3715319.1"/>
    </source>
</evidence>
<dbReference type="RefSeq" id="WP_251224075.1">
    <property type="nucleotide sequence ID" value="NZ_JAMBOL010000014.1"/>
</dbReference>
<dbReference type="PANTHER" id="PTHR45947:SF3">
    <property type="entry name" value="SULFOQUINOVOSYL TRANSFERASE SQD2"/>
    <property type="match status" value="1"/>
</dbReference>
<accession>A0A9X2DQY2</accession>
<dbReference type="CDD" id="cd03814">
    <property type="entry name" value="GT4-like"/>
    <property type="match status" value="1"/>
</dbReference>
<reference evidence="3" key="1">
    <citation type="submission" date="2022-05" db="EMBL/GenBank/DDBJ databases">
        <title>Comparative Genomics of Spacecraft Associated Microbes.</title>
        <authorList>
            <person name="Tran M.T."/>
            <person name="Wright A."/>
            <person name="Seuylemezian A."/>
            <person name="Eisen J."/>
            <person name="Coil D."/>
        </authorList>
    </citation>
    <scope>NUCLEOTIDE SEQUENCE</scope>
    <source>
        <strain evidence="3">214.1.1</strain>
    </source>
</reference>
<dbReference type="GO" id="GO:0016758">
    <property type="term" value="F:hexosyltransferase activity"/>
    <property type="evidence" value="ECO:0007669"/>
    <property type="project" value="TreeGrafter"/>
</dbReference>
<keyword evidence="4" id="KW-1185">Reference proteome</keyword>
<dbReference type="Proteomes" id="UP001139179">
    <property type="component" value="Unassembled WGS sequence"/>
</dbReference>
<name>A0A9X2DQY2_9BACI</name>
<protein>
    <submittedName>
        <fullName evidence="3">Glycosyltransferase family 1 protein</fullName>
    </submittedName>
</protein>
<organism evidence="3 4">
    <name type="scientific">Halalkalibacter oceani</name>
    <dbReference type="NCBI Taxonomy" id="1653776"/>
    <lineage>
        <taxon>Bacteria</taxon>
        <taxon>Bacillati</taxon>
        <taxon>Bacillota</taxon>
        <taxon>Bacilli</taxon>
        <taxon>Bacillales</taxon>
        <taxon>Bacillaceae</taxon>
        <taxon>Halalkalibacter</taxon>
    </lineage>
</organism>
<feature type="domain" description="Glycosyltransferase subfamily 4-like N-terminal" evidence="2">
    <location>
        <begin position="14"/>
        <end position="179"/>
    </location>
</feature>
<dbReference type="SUPFAM" id="SSF53756">
    <property type="entry name" value="UDP-Glycosyltransferase/glycogen phosphorylase"/>
    <property type="match status" value="1"/>
</dbReference>
<dbReference type="InterPro" id="IPR001296">
    <property type="entry name" value="Glyco_trans_1"/>
</dbReference>
<evidence type="ECO:0000259" key="1">
    <source>
        <dbReference type="Pfam" id="PF00534"/>
    </source>
</evidence>
<proteinExistence type="predicted"/>
<sequence length="380" mass="43730">MRIAIFSDTYAPEVNGVARTLKRYTNYLDTKGIEYRLFVPESRTPVPKVPHIERFMSIPFLFYPDCRLALPNPLYIRQTLDEFKPTLIHVATPFNLGLFGLHYGKKHHIPMVASYHTHFDDYLAYYHATLFKKWIWKYLHWFHHSFDRVFVPSESTKQKLIDRDFHPSIDIWGRGVNHQFFSPAKKSSDVRKKYRIKEKNILLYVGRIAPEKDVHIVLETFHALPPHMKEQTHLLLVGDGPLFQTLSAKPHPQITWTGFLEGEALSEVYASSDLFLFPSPTETFGNVVLEAQASGLPVIGAKAGGVQHLVSHGVNGFLCEPKSTKAFAHYTAFLLEQKSLRRSFSEKSRAFALTLSWEEIFNGLLYSFYQIASQKQEISA</sequence>
<dbReference type="PANTHER" id="PTHR45947">
    <property type="entry name" value="SULFOQUINOVOSYL TRANSFERASE SQD2"/>
    <property type="match status" value="1"/>
</dbReference>
<gene>
    <name evidence="3" type="ORF">M3202_14705</name>
</gene>
<feature type="domain" description="Glycosyl transferase family 1" evidence="1">
    <location>
        <begin position="190"/>
        <end position="349"/>
    </location>
</feature>